<dbReference type="OrthoDB" id="2254214at2"/>
<comment type="caution">
    <text evidence="6">The sequence shown here is derived from an EMBL/GenBank/DDBJ whole genome shotgun (WGS) entry which is preliminary data.</text>
</comment>
<dbReference type="Gene3D" id="3.40.50.970">
    <property type="match status" value="2"/>
</dbReference>
<dbReference type="InterPro" id="IPR029061">
    <property type="entry name" value="THDP-binding"/>
</dbReference>
<dbReference type="Gene3D" id="3.40.50.1220">
    <property type="entry name" value="TPP-binding domain"/>
    <property type="match status" value="1"/>
</dbReference>
<accession>A0A4R3M9M3</accession>
<dbReference type="SUPFAM" id="SSF52518">
    <property type="entry name" value="Thiamin diphosphate-binding fold (THDP-binding)"/>
    <property type="match status" value="2"/>
</dbReference>
<dbReference type="AlphaFoldDB" id="A0A4R3M9M3"/>
<evidence type="ECO:0000313" key="6">
    <source>
        <dbReference type="EMBL" id="TCT08989.1"/>
    </source>
</evidence>
<dbReference type="SUPFAM" id="SSF52467">
    <property type="entry name" value="DHS-like NAD/FAD-binding domain"/>
    <property type="match status" value="1"/>
</dbReference>
<evidence type="ECO:0000259" key="4">
    <source>
        <dbReference type="Pfam" id="PF02775"/>
    </source>
</evidence>
<dbReference type="GO" id="GO:0005948">
    <property type="term" value="C:acetolactate synthase complex"/>
    <property type="evidence" value="ECO:0007669"/>
    <property type="project" value="TreeGrafter"/>
</dbReference>
<dbReference type="InterPro" id="IPR045229">
    <property type="entry name" value="TPP_enz"/>
</dbReference>
<evidence type="ECO:0000259" key="5">
    <source>
        <dbReference type="Pfam" id="PF02776"/>
    </source>
</evidence>
<dbReference type="RefSeq" id="WP_132581101.1">
    <property type="nucleotide sequence ID" value="NZ_SMAJ01000004.1"/>
</dbReference>
<protein>
    <submittedName>
        <fullName evidence="6">Acetolactate synthase-1/2/3 large subunit</fullName>
    </submittedName>
</protein>
<dbReference type="PANTHER" id="PTHR18968:SF166">
    <property type="entry name" value="2-HYDROXYACYL-COA LYASE 2"/>
    <property type="match status" value="1"/>
</dbReference>
<keyword evidence="7" id="KW-1185">Reference proteome</keyword>
<feature type="domain" description="Thiamine pyrophosphate enzyme N-terminal TPP-binding" evidence="5">
    <location>
        <begin position="8"/>
        <end position="122"/>
    </location>
</feature>
<organism evidence="6 7">
    <name type="scientific">Paralcaligenes ureilyticus</name>
    <dbReference type="NCBI Taxonomy" id="627131"/>
    <lineage>
        <taxon>Bacteria</taxon>
        <taxon>Pseudomonadati</taxon>
        <taxon>Pseudomonadota</taxon>
        <taxon>Betaproteobacteria</taxon>
        <taxon>Burkholderiales</taxon>
        <taxon>Alcaligenaceae</taxon>
        <taxon>Paralcaligenes</taxon>
    </lineage>
</organism>
<dbReference type="Pfam" id="PF02776">
    <property type="entry name" value="TPP_enzyme_N"/>
    <property type="match status" value="1"/>
</dbReference>
<proteinExistence type="inferred from homology"/>
<dbReference type="GO" id="GO:0030976">
    <property type="term" value="F:thiamine pyrophosphate binding"/>
    <property type="evidence" value="ECO:0007669"/>
    <property type="project" value="InterPro"/>
</dbReference>
<reference evidence="6 7" key="1">
    <citation type="submission" date="2019-03" db="EMBL/GenBank/DDBJ databases">
        <title>Genomic Encyclopedia of Type Strains, Phase IV (KMG-IV): sequencing the most valuable type-strain genomes for metagenomic binning, comparative biology and taxonomic classification.</title>
        <authorList>
            <person name="Goeker M."/>
        </authorList>
    </citation>
    <scope>NUCLEOTIDE SEQUENCE [LARGE SCALE GENOMIC DNA]</scope>
    <source>
        <strain evidence="6 7">DSM 24591</strain>
    </source>
</reference>
<sequence length="548" mass="58378">MPEKERIRGADIIAQTLTRLGVEKVFSLSGNHIMPVYDALIDTPVDIIHVRHEAACVHMADAYARTTGQVGIAMVTAGQGHTNGAAALVTALASEAPMVLLSGHAGLSELGKGAFQELRQAESAAPVTKASWMVQSAAVLGHDLAKAMQIARSGRPGPVHLSLPADLLEQSIDSSQELWPDVSASHAVRMPLAEHTAKQILAQIESAQRPLVLCGPTLCRTHGRVLMAQLQQAIQVPVIGMESPRGINDPSLGAFAEMLAQADLIVLLGKPLDFTLRFANAPFVHPDCRFIVIDPDQDLVARVVKYQKDRLVLSTLADPVSAIEALSKNERSDQKHAGAWLDQVNAAIVYRPPQWQSVRSADSGPVHPVEFCNAVQAFFVRHPQATLVCDGGEIGQWPQAVVTAAKKRLINGVAGAIGPSLPFALAAQVADPGSPVVAVMGDGTFGFHMAEIDTAVRYGLPVIVVIGNDARWNAEYQIQLRTYGKARAQGCELLPARYDKVVEALGGHGEYVTAAADLPAALERAFNSGKPACINVLIESVAAPTIKR</sequence>
<gene>
    <name evidence="6" type="ORF">EDC26_104149</name>
</gene>
<dbReference type="CDD" id="cd02004">
    <property type="entry name" value="TPP_BZL_OCoD_HPCL"/>
    <property type="match status" value="1"/>
</dbReference>
<dbReference type="CDD" id="cd07035">
    <property type="entry name" value="TPP_PYR_POX_like"/>
    <property type="match status" value="1"/>
</dbReference>
<dbReference type="PANTHER" id="PTHR18968">
    <property type="entry name" value="THIAMINE PYROPHOSPHATE ENZYMES"/>
    <property type="match status" value="1"/>
</dbReference>
<comment type="similarity">
    <text evidence="2">Belongs to the TPP enzyme family.</text>
</comment>
<evidence type="ECO:0000256" key="2">
    <source>
        <dbReference type="ARBA" id="ARBA00007812"/>
    </source>
</evidence>
<dbReference type="Pfam" id="PF02775">
    <property type="entry name" value="TPP_enzyme_C"/>
    <property type="match status" value="1"/>
</dbReference>
<dbReference type="Proteomes" id="UP000295525">
    <property type="component" value="Unassembled WGS sequence"/>
</dbReference>
<keyword evidence="3" id="KW-0786">Thiamine pyrophosphate</keyword>
<evidence type="ECO:0000256" key="1">
    <source>
        <dbReference type="ARBA" id="ARBA00001964"/>
    </source>
</evidence>
<name>A0A4R3M9M3_9BURK</name>
<feature type="domain" description="Thiamine pyrophosphate enzyme TPP-binding" evidence="4">
    <location>
        <begin position="394"/>
        <end position="536"/>
    </location>
</feature>
<dbReference type="FunFam" id="3.40.50.970:FF:000007">
    <property type="entry name" value="Acetolactate synthase"/>
    <property type="match status" value="1"/>
</dbReference>
<dbReference type="GO" id="GO:0050660">
    <property type="term" value="F:flavin adenine dinucleotide binding"/>
    <property type="evidence" value="ECO:0007669"/>
    <property type="project" value="TreeGrafter"/>
</dbReference>
<dbReference type="InterPro" id="IPR011766">
    <property type="entry name" value="TPP_enzyme_TPP-bd"/>
</dbReference>
<evidence type="ECO:0000256" key="3">
    <source>
        <dbReference type="ARBA" id="ARBA00023052"/>
    </source>
</evidence>
<dbReference type="GO" id="GO:0009097">
    <property type="term" value="P:isoleucine biosynthetic process"/>
    <property type="evidence" value="ECO:0007669"/>
    <property type="project" value="TreeGrafter"/>
</dbReference>
<dbReference type="EMBL" id="SMAJ01000004">
    <property type="protein sequence ID" value="TCT08989.1"/>
    <property type="molecule type" value="Genomic_DNA"/>
</dbReference>
<dbReference type="InterPro" id="IPR012001">
    <property type="entry name" value="Thiamin_PyroP_enz_TPP-bd_dom"/>
</dbReference>
<dbReference type="InterPro" id="IPR029035">
    <property type="entry name" value="DHS-like_NAD/FAD-binding_dom"/>
</dbReference>
<comment type="cofactor">
    <cofactor evidence="1">
        <name>thiamine diphosphate</name>
        <dbReference type="ChEBI" id="CHEBI:58937"/>
    </cofactor>
</comment>
<dbReference type="GO" id="GO:0003984">
    <property type="term" value="F:acetolactate synthase activity"/>
    <property type="evidence" value="ECO:0007669"/>
    <property type="project" value="TreeGrafter"/>
</dbReference>
<dbReference type="GO" id="GO:0009099">
    <property type="term" value="P:L-valine biosynthetic process"/>
    <property type="evidence" value="ECO:0007669"/>
    <property type="project" value="TreeGrafter"/>
</dbReference>
<evidence type="ECO:0000313" key="7">
    <source>
        <dbReference type="Proteomes" id="UP000295525"/>
    </source>
</evidence>